<name>A0A7U6GKK6_9GAMM</name>
<dbReference type="PANTHER" id="PTHR38103:SF1">
    <property type="entry name" value="RECOMBINATION-ASSOCIATED PROTEIN RDGC"/>
    <property type="match status" value="1"/>
</dbReference>
<dbReference type="AlphaFoldDB" id="A0A7U6GKK6"/>
<dbReference type="GO" id="GO:0005737">
    <property type="term" value="C:cytoplasm"/>
    <property type="evidence" value="ECO:0007669"/>
    <property type="project" value="UniProtKB-UniRule"/>
</dbReference>
<evidence type="ECO:0000256" key="2">
    <source>
        <dbReference type="ARBA" id="ARBA00008657"/>
    </source>
</evidence>
<comment type="function">
    <text evidence="6">May be involved in recombination.</text>
</comment>
<dbReference type="Proteomes" id="UP000031631">
    <property type="component" value="Chromosome"/>
</dbReference>
<dbReference type="InterPro" id="IPR007476">
    <property type="entry name" value="RdgC"/>
</dbReference>
<organism evidence="7 8">
    <name type="scientific">Thiolapillus brandeum</name>
    <dbReference type="NCBI Taxonomy" id="1076588"/>
    <lineage>
        <taxon>Bacteria</taxon>
        <taxon>Pseudomonadati</taxon>
        <taxon>Pseudomonadota</taxon>
        <taxon>Gammaproteobacteria</taxon>
        <taxon>Chromatiales</taxon>
        <taxon>Sedimenticolaceae</taxon>
        <taxon>Thiolapillus</taxon>
    </lineage>
</organism>
<evidence type="ECO:0000256" key="1">
    <source>
        <dbReference type="ARBA" id="ARBA00004453"/>
    </source>
</evidence>
<dbReference type="KEGG" id="tbn:TBH_C2402"/>
<dbReference type="Pfam" id="PF04381">
    <property type="entry name" value="RdgC"/>
    <property type="match status" value="1"/>
</dbReference>
<accession>A0A7U6GKK6</accession>
<protein>
    <recommendedName>
        <fullName evidence="3 6">Recombination-associated protein RdgC</fullName>
    </recommendedName>
</protein>
<comment type="similarity">
    <text evidence="2 6">Belongs to the RdgC family.</text>
</comment>
<dbReference type="GO" id="GO:0003690">
    <property type="term" value="F:double-stranded DNA binding"/>
    <property type="evidence" value="ECO:0007669"/>
    <property type="project" value="TreeGrafter"/>
</dbReference>
<evidence type="ECO:0000256" key="6">
    <source>
        <dbReference type="HAMAP-Rule" id="MF_00194"/>
    </source>
</evidence>
<evidence type="ECO:0000256" key="5">
    <source>
        <dbReference type="ARBA" id="ARBA00023172"/>
    </source>
</evidence>
<keyword evidence="8" id="KW-1185">Reference proteome</keyword>
<proteinExistence type="inferred from homology"/>
<gene>
    <name evidence="6" type="primary">rdgC</name>
    <name evidence="7" type="ORF">TBH_C2402</name>
</gene>
<comment type="subcellular location">
    <subcellularLocation>
        <location evidence="1 6">Cytoplasm</location>
        <location evidence="1 6">Nucleoid</location>
    </subcellularLocation>
</comment>
<dbReference type="GO" id="GO:0006310">
    <property type="term" value="P:DNA recombination"/>
    <property type="evidence" value="ECO:0007669"/>
    <property type="project" value="UniProtKB-UniRule"/>
</dbReference>
<keyword evidence="5 6" id="KW-0233">DNA recombination</keyword>
<keyword evidence="4 6" id="KW-0963">Cytoplasm</keyword>
<dbReference type="GO" id="GO:0043590">
    <property type="term" value="C:bacterial nucleoid"/>
    <property type="evidence" value="ECO:0007669"/>
    <property type="project" value="TreeGrafter"/>
</dbReference>
<sequence>MWFRNLSLYRFTKPFELTPEALEEQLEARPSRPLGDLEPAFTGWTPPLGEEGGLLVHTVGNCLMVCARKEEKILPPAVVRELVAEKAAEIEDKEGRKLGAKARRDLKENIIFEMLPRAFSKSSRHYAYIDGKNGWLVVDTPSASRAEELISLLRECLGSFPVVPLATEESPVDAMTQWLKERTSPPDIEIGDECELRDLVEDGAIVRVRREDLFSDEIQAHVQSGKRVMKLALTWKERVSFILDEHFVLRRLRFEDAVLDEAGESQAETYAERFDADFALMSGELQTFLPALIDTFGGQEDQP</sequence>
<dbReference type="OrthoDB" id="5290530at2"/>
<dbReference type="NCBIfam" id="NF001464">
    <property type="entry name" value="PRK00321.1-5"/>
    <property type="match status" value="1"/>
</dbReference>
<evidence type="ECO:0000256" key="4">
    <source>
        <dbReference type="ARBA" id="ARBA00022490"/>
    </source>
</evidence>
<evidence type="ECO:0000313" key="7">
    <source>
        <dbReference type="EMBL" id="BAO45312.1"/>
    </source>
</evidence>
<dbReference type="PANTHER" id="PTHR38103">
    <property type="entry name" value="RECOMBINATION-ASSOCIATED PROTEIN RDGC"/>
    <property type="match status" value="1"/>
</dbReference>
<dbReference type="RefSeq" id="WP_041068794.1">
    <property type="nucleotide sequence ID" value="NZ_AP012273.1"/>
</dbReference>
<evidence type="ECO:0000256" key="3">
    <source>
        <dbReference type="ARBA" id="ARBA00022296"/>
    </source>
</evidence>
<dbReference type="HAMAP" id="MF_00194">
    <property type="entry name" value="RdgC"/>
    <property type="match status" value="1"/>
</dbReference>
<reference evidence="7 8" key="1">
    <citation type="journal article" date="2014" name="PLoS ONE">
        <title>Physiological and genomic features of a novel sulfur-oxidizing gammaproteobacterium belonging to a previously uncultivated symbiotic lineage isolated from a hydrothermal vent.</title>
        <authorList>
            <person name="Nunoura T."/>
            <person name="Takaki Y."/>
            <person name="Kazama H."/>
            <person name="Kakuta J."/>
            <person name="Shimamura S."/>
            <person name="Makita H."/>
            <person name="Hirai M."/>
            <person name="Miyazaki M."/>
            <person name="Takai K."/>
        </authorList>
    </citation>
    <scope>NUCLEOTIDE SEQUENCE [LARGE SCALE GENOMIC DNA]</scope>
    <source>
        <strain evidence="7 8">Hiromi1</strain>
    </source>
</reference>
<dbReference type="GO" id="GO:0000018">
    <property type="term" value="P:regulation of DNA recombination"/>
    <property type="evidence" value="ECO:0007669"/>
    <property type="project" value="TreeGrafter"/>
</dbReference>
<evidence type="ECO:0000313" key="8">
    <source>
        <dbReference type="Proteomes" id="UP000031631"/>
    </source>
</evidence>
<dbReference type="NCBIfam" id="NF001462">
    <property type="entry name" value="PRK00321.1-3"/>
    <property type="match status" value="1"/>
</dbReference>
<dbReference type="EMBL" id="AP012273">
    <property type="protein sequence ID" value="BAO45312.1"/>
    <property type="molecule type" value="Genomic_DNA"/>
</dbReference>